<dbReference type="PANTHER" id="PTHR11472">
    <property type="entry name" value="DNA REPAIR DEAD HELICASE RAD3/XP-D SUBFAMILY MEMBER"/>
    <property type="match status" value="1"/>
</dbReference>
<dbReference type="Gene3D" id="1.10.275.40">
    <property type="match status" value="1"/>
</dbReference>
<keyword evidence="7" id="KW-0067">ATP-binding</keyword>
<evidence type="ECO:0000256" key="5">
    <source>
        <dbReference type="ARBA" id="ARBA00022801"/>
    </source>
</evidence>
<dbReference type="GO" id="GO:0003678">
    <property type="term" value="F:DNA helicase activity"/>
    <property type="evidence" value="ECO:0007669"/>
    <property type="project" value="InterPro"/>
</dbReference>
<dbReference type="PROSITE" id="PS51193">
    <property type="entry name" value="HELICASE_ATP_BIND_2"/>
    <property type="match status" value="1"/>
</dbReference>
<dbReference type="Gene3D" id="3.40.50.300">
    <property type="entry name" value="P-loop containing nucleotide triphosphate hydrolases"/>
    <property type="match status" value="2"/>
</dbReference>
<evidence type="ECO:0000256" key="4">
    <source>
        <dbReference type="ARBA" id="ARBA00022763"/>
    </source>
</evidence>
<name>A0A0F9K0M2_9ZZZZ</name>
<keyword evidence="5" id="KW-0378">Hydrolase</keyword>
<dbReference type="GO" id="GO:0046872">
    <property type="term" value="F:metal ion binding"/>
    <property type="evidence" value="ECO:0007669"/>
    <property type="project" value="UniProtKB-KW"/>
</dbReference>
<evidence type="ECO:0000256" key="3">
    <source>
        <dbReference type="ARBA" id="ARBA00022741"/>
    </source>
</evidence>
<dbReference type="PANTHER" id="PTHR11472:SF34">
    <property type="entry name" value="REGULATOR OF TELOMERE ELONGATION HELICASE 1"/>
    <property type="match status" value="1"/>
</dbReference>
<dbReference type="GO" id="GO:0005524">
    <property type="term" value="F:ATP binding"/>
    <property type="evidence" value="ECO:0007669"/>
    <property type="project" value="UniProtKB-KW"/>
</dbReference>
<evidence type="ECO:0000259" key="13">
    <source>
        <dbReference type="PROSITE" id="PS51193"/>
    </source>
</evidence>
<reference evidence="14" key="1">
    <citation type="journal article" date="2015" name="Nature">
        <title>Complex archaea that bridge the gap between prokaryotes and eukaryotes.</title>
        <authorList>
            <person name="Spang A."/>
            <person name="Saw J.H."/>
            <person name="Jorgensen S.L."/>
            <person name="Zaremba-Niedzwiedzka K."/>
            <person name="Martijn J."/>
            <person name="Lind A.E."/>
            <person name="van Eijk R."/>
            <person name="Schleper C."/>
            <person name="Guy L."/>
            <person name="Ettema T.J."/>
        </authorList>
    </citation>
    <scope>NUCLEOTIDE SEQUENCE</scope>
</reference>
<dbReference type="Pfam" id="PF13307">
    <property type="entry name" value="Helicase_C_2"/>
    <property type="match status" value="1"/>
</dbReference>
<evidence type="ECO:0000256" key="2">
    <source>
        <dbReference type="ARBA" id="ARBA00022723"/>
    </source>
</evidence>
<proteinExistence type="predicted"/>
<dbReference type="InterPro" id="IPR010614">
    <property type="entry name" value="RAD3-like_helicase_DEAD"/>
</dbReference>
<dbReference type="InterPro" id="IPR027417">
    <property type="entry name" value="P-loop_NTPase"/>
</dbReference>
<dbReference type="Gene3D" id="1.10.30.20">
    <property type="entry name" value="Bacterial XPD DNA helicase, FeS cluster domain"/>
    <property type="match status" value="1"/>
</dbReference>
<keyword evidence="10" id="KW-0238">DNA-binding</keyword>
<feature type="non-terminal residue" evidence="14">
    <location>
        <position position="1"/>
    </location>
</feature>
<evidence type="ECO:0000256" key="8">
    <source>
        <dbReference type="ARBA" id="ARBA00023004"/>
    </source>
</evidence>
<comment type="caution">
    <text evidence="14">The sequence shown here is derived from an EMBL/GenBank/DDBJ whole genome shotgun (WGS) entry which is preliminary data.</text>
</comment>
<evidence type="ECO:0000256" key="12">
    <source>
        <dbReference type="ARBA" id="ARBA00023235"/>
    </source>
</evidence>
<keyword evidence="9" id="KW-0411">Iron-sulfur</keyword>
<dbReference type="SMART" id="SM00491">
    <property type="entry name" value="HELICc2"/>
    <property type="match status" value="1"/>
</dbReference>
<evidence type="ECO:0000256" key="6">
    <source>
        <dbReference type="ARBA" id="ARBA00022806"/>
    </source>
</evidence>
<dbReference type="EMBL" id="LAZR01014850">
    <property type="protein sequence ID" value="KKM15668.1"/>
    <property type="molecule type" value="Genomic_DNA"/>
</dbReference>
<keyword evidence="12" id="KW-0413">Isomerase</keyword>
<dbReference type="InterPro" id="IPR042493">
    <property type="entry name" value="XPD_DNA_FeS"/>
</dbReference>
<keyword evidence="3" id="KW-0547">Nucleotide-binding</keyword>
<dbReference type="Gene3D" id="3.90.320.10">
    <property type="match status" value="1"/>
</dbReference>
<evidence type="ECO:0000256" key="9">
    <source>
        <dbReference type="ARBA" id="ARBA00023014"/>
    </source>
</evidence>
<dbReference type="InterPro" id="IPR014013">
    <property type="entry name" value="Helic_SF1/SF2_ATP-bd_DinG/Rad3"/>
</dbReference>
<dbReference type="SMART" id="SM00488">
    <property type="entry name" value="DEXDc2"/>
    <property type="match status" value="1"/>
</dbReference>
<gene>
    <name evidence="14" type="ORF">LCGC14_1693710</name>
</gene>
<accession>A0A0F9K0M2</accession>
<dbReference type="InterPro" id="IPR045028">
    <property type="entry name" value="DinG/Rad3-like"/>
</dbReference>
<protein>
    <recommendedName>
        <fullName evidence="13">Helicase ATP-binding domain-containing protein</fullName>
    </recommendedName>
</protein>
<evidence type="ECO:0000256" key="7">
    <source>
        <dbReference type="ARBA" id="ARBA00022840"/>
    </source>
</evidence>
<evidence type="ECO:0000313" key="14">
    <source>
        <dbReference type="EMBL" id="KKM15668.1"/>
    </source>
</evidence>
<evidence type="ECO:0000256" key="11">
    <source>
        <dbReference type="ARBA" id="ARBA00023204"/>
    </source>
</evidence>
<feature type="domain" description="Helicase ATP-binding" evidence="13">
    <location>
        <begin position="187"/>
        <end position="431"/>
    </location>
</feature>
<dbReference type="GO" id="GO:0051539">
    <property type="term" value="F:4 iron, 4 sulfur cluster binding"/>
    <property type="evidence" value="ECO:0007669"/>
    <property type="project" value="UniProtKB-KW"/>
</dbReference>
<dbReference type="GO" id="GO:0006281">
    <property type="term" value="P:DNA repair"/>
    <property type="evidence" value="ECO:0007669"/>
    <property type="project" value="UniProtKB-KW"/>
</dbReference>
<dbReference type="InterPro" id="IPR006555">
    <property type="entry name" value="ATP-dep_Helicase_C"/>
</dbReference>
<dbReference type="SMART" id="SM00487">
    <property type="entry name" value="DEXDc"/>
    <property type="match status" value="1"/>
</dbReference>
<dbReference type="GO" id="GO:0003677">
    <property type="term" value="F:DNA binding"/>
    <property type="evidence" value="ECO:0007669"/>
    <property type="project" value="UniProtKB-KW"/>
</dbReference>
<keyword evidence="11" id="KW-0234">DNA repair</keyword>
<dbReference type="InterPro" id="IPR014001">
    <property type="entry name" value="Helicase_ATP-bd"/>
</dbReference>
<keyword evidence="2" id="KW-0479">Metal-binding</keyword>
<evidence type="ECO:0000256" key="10">
    <source>
        <dbReference type="ARBA" id="ARBA00023125"/>
    </source>
</evidence>
<sequence>KLKIIKELKEFHVSIKDVVFASSERRFSSTKIPLRIRGLKGTEIHQIFQKKRKKTEKTFQREVLVKFHKTVKGWKFIISGRADIVYEKEGILIVEEIKSILNFEDFSLESKTAEDYRQQLLLYGHYFLQMGKKIQCHLVLIDIYTGKTEIIEVPHHDLSAYIQKQCETIFRSWEMEKKVKADQSKRSKTIVFPFEKYRPNQEEIIQKTMQYIQKRERLMLLAPSGLGKTIGTLLPALKYALTKNKRVFVITSKTTQQHIYRETLRIFTKMKAKFNSIILTAKEKMCVNNSFTCEKSLCPYLNNYEKVSLDEIVSEMLSKQVIDARYIRKIAKSHTVCPFEISLDCSLHCDVIVGDYNYVFHPYIKLRRFFDHPYDDIILIVDEAHNLPPRAATYYSPEITLESLNDTENYLRSLRMPKIVEKEGISIYKLLTNYITGLIDQYSDKELKKPILAKLDKKFFRQVLKDYDQLILSYIQAYTLQQGFQPGGKDAILVFGLNLRQFTTILKESDSPEYSELLYLKEGKIKILCKSAAPKLEKQLAGFHSVIMQSATLFPMDYFRKMLGYLPSAQKLHYNSPFAMENRLYLLMPTLSTKYDERRESYDEIAITICNAVNVKNGNYLAFFPSFAYLKAVQHEIETCSLSVELLVQDRKMSERKRKNFLKKLKNPDRKYLLLAVHGGIFSEGVDFTGDMAIGVFIIGPGLPAYSMEQELMKKYFQFKFKKGFEYAYRNPGMMKVIQAAGRIFRTSTDRGFVMLIGHRFSTPYYNSILPTDWVVEQPIDLIKRIQTFWKTQTADLKEQLHGKQVEIPQRNQKKYPKTADLFNFMEKL</sequence>
<keyword evidence="4" id="KW-0227">DNA damage</keyword>
<keyword evidence="6" id="KW-0347">Helicase</keyword>
<dbReference type="Pfam" id="PF06733">
    <property type="entry name" value="DEAD_2"/>
    <property type="match status" value="1"/>
</dbReference>
<dbReference type="SUPFAM" id="SSF52540">
    <property type="entry name" value="P-loop containing nucleoside triphosphate hydrolases"/>
    <property type="match status" value="1"/>
</dbReference>
<keyword evidence="8" id="KW-0408">Iron</keyword>
<organism evidence="14">
    <name type="scientific">marine sediment metagenome</name>
    <dbReference type="NCBI Taxonomy" id="412755"/>
    <lineage>
        <taxon>unclassified sequences</taxon>
        <taxon>metagenomes</taxon>
        <taxon>ecological metagenomes</taxon>
    </lineage>
</organism>
<evidence type="ECO:0000256" key="1">
    <source>
        <dbReference type="ARBA" id="ARBA00022485"/>
    </source>
</evidence>
<dbReference type="AlphaFoldDB" id="A0A0F9K0M2"/>
<dbReference type="GO" id="GO:0016818">
    <property type="term" value="F:hydrolase activity, acting on acid anhydrides, in phosphorus-containing anhydrides"/>
    <property type="evidence" value="ECO:0007669"/>
    <property type="project" value="InterPro"/>
</dbReference>
<keyword evidence="1" id="KW-0004">4Fe-4S</keyword>
<dbReference type="InterPro" id="IPR011604">
    <property type="entry name" value="PDDEXK-like_dom_sf"/>
</dbReference>
<dbReference type="InterPro" id="IPR006554">
    <property type="entry name" value="Helicase-like_DEXD_c2"/>
</dbReference>